<gene>
    <name evidence="1" type="ORF">OWV82_008972</name>
</gene>
<evidence type="ECO:0000313" key="1">
    <source>
        <dbReference type="EMBL" id="KAJ4721260.1"/>
    </source>
</evidence>
<sequence length="300" mass="34184">MVSSSSFCRLILFLNVFLLIRFGSAAYLCSRDSEVFLNSLQSRCPLGISPNPPIEVDGEFLDRALTSKQRNAYTSVLFYASWCPFSRSARQKFETLSSMFPQMEHYAVEQSSALPSIFSRYGIHSLPSILLVNQTSRLRYHGPKDLNSLVQFYEKTTGFQPLEYIAEDESISFGGNDRLIMHSWKLSSMREMIQREPYLVFAVLVLCLRVLICIFPEVLSRLKAFWVSYVPHLNLEIFGETSQLFGRALHMIDVRRVWTKLRLCKTRNFHEGAKNARVWASSLASVSLGESSSSRPSSSS</sequence>
<organism evidence="1 2">
    <name type="scientific">Melia azedarach</name>
    <name type="common">Chinaberry tree</name>
    <dbReference type="NCBI Taxonomy" id="155640"/>
    <lineage>
        <taxon>Eukaryota</taxon>
        <taxon>Viridiplantae</taxon>
        <taxon>Streptophyta</taxon>
        <taxon>Embryophyta</taxon>
        <taxon>Tracheophyta</taxon>
        <taxon>Spermatophyta</taxon>
        <taxon>Magnoliopsida</taxon>
        <taxon>eudicotyledons</taxon>
        <taxon>Gunneridae</taxon>
        <taxon>Pentapetalae</taxon>
        <taxon>rosids</taxon>
        <taxon>malvids</taxon>
        <taxon>Sapindales</taxon>
        <taxon>Meliaceae</taxon>
        <taxon>Melia</taxon>
    </lineage>
</organism>
<comment type="caution">
    <text evidence="1">The sequence shown here is derived from an EMBL/GenBank/DDBJ whole genome shotgun (WGS) entry which is preliminary data.</text>
</comment>
<dbReference type="Proteomes" id="UP001164539">
    <property type="component" value="Chromosome 4"/>
</dbReference>
<evidence type="ECO:0000313" key="2">
    <source>
        <dbReference type="Proteomes" id="UP001164539"/>
    </source>
</evidence>
<name>A0ACC1YF42_MELAZ</name>
<dbReference type="EMBL" id="CM051397">
    <property type="protein sequence ID" value="KAJ4721260.1"/>
    <property type="molecule type" value="Genomic_DNA"/>
</dbReference>
<keyword evidence="2" id="KW-1185">Reference proteome</keyword>
<protein>
    <submittedName>
        <fullName evidence="1">5'-adenylylsulfate reductase-like 5</fullName>
    </submittedName>
</protein>
<reference evidence="1 2" key="1">
    <citation type="journal article" date="2023" name="Science">
        <title>Complex scaffold remodeling in plant triterpene biosynthesis.</title>
        <authorList>
            <person name="De La Pena R."/>
            <person name="Hodgson H."/>
            <person name="Liu J.C."/>
            <person name="Stephenson M.J."/>
            <person name="Martin A.C."/>
            <person name="Owen C."/>
            <person name="Harkess A."/>
            <person name="Leebens-Mack J."/>
            <person name="Jimenez L.E."/>
            <person name="Osbourn A."/>
            <person name="Sattely E.S."/>
        </authorList>
    </citation>
    <scope>NUCLEOTIDE SEQUENCE [LARGE SCALE GENOMIC DNA]</scope>
    <source>
        <strain evidence="2">cv. JPN11</strain>
        <tissue evidence="1">Leaf</tissue>
    </source>
</reference>
<proteinExistence type="predicted"/>
<accession>A0ACC1YF42</accession>